<feature type="compositionally biased region" description="Low complexity" evidence="1">
    <location>
        <begin position="411"/>
        <end position="426"/>
    </location>
</feature>
<reference evidence="2 3" key="1">
    <citation type="journal article" date="2015" name="Genome Biol. Evol.">
        <title>Comparative Genomics of a Bacterivorous Green Alga Reveals Evolutionary Causalities and Consequences of Phago-Mixotrophic Mode of Nutrition.</title>
        <authorList>
            <person name="Burns J.A."/>
            <person name="Paasch A."/>
            <person name="Narechania A."/>
            <person name="Kim E."/>
        </authorList>
    </citation>
    <scope>NUCLEOTIDE SEQUENCE [LARGE SCALE GENOMIC DNA]</scope>
    <source>
        <strain evidence="2 3">PLY_AMNH</strain>
    </source>
</reference>
<evidence type="ECO:0000313" key="2">
    <source>
        <dbReference type="EMBL" id="KAK3253115.1"/>
    </source>
</evidence>
<name>A0AAE0CFC3_9CHLO</name>
<protein>
    <submittedName>
        <fullName evidence="2">Uncharacterized protein</fullName>
    </submittedName>
</protein>
<gene>
    <name evidence="2" type="ORF">CYMTET_37616</name>
</gene>
<evidence type="ECO:0000256" key="1">
    <source>
        <dbReference type="SAM" id="MobiDB-lite"/>
    </source>
</evidence>
<dbReference type="Proteomes" id="UP001190700">
    <property type="component" value="Unassembled WGS sequence"/>
</dbReference>
<sequence length="492" mass="54294">MKKRELKKIVAKNVPTKIGKKIESHPTIMKDEKSYTTGLSGAWYCGKYTLEIKQAGAKVTATCDRGVANTGSVVGNVITLHFPKALKGRIYFDGEYRVIRWNDFSLWTRKSRSLREPNPVPPENSVNFGVLFPGRSFGLRRDAFTWDDLYSEGEFSMDILTLYTNGVLDPGVAEITTDLPRRMSFYLTTPLPEHIANLQLYMRGDGLAMESYLISTVDNLRPSVEIEDVPWSNVIEDTSGNLLLDRAQKGKSVSPAIKLVVVIGFSLQHHQEEPEATNYGPQKSRGGFPLQRGFSMGVRRNATAELKQIVRLAQEGPPGGHPTGEPEKLLYAREKLENFEMQLSDLMNIVVEQSTNSLEAQHTKLNCLQDDMIKSAIPGGSATSMDKADDAVMKEPTPHATANNKRKERTPPSSSKSTKMKSGTSTPPMPPSRPKRSVASRKESQPCGPVSKPPSGSAGGITEKAPRPLRAQNTGNNEAQSIAKRVYLRLIP</sequence>
<accession>A0AAE0CFC3</accession>
<feature type="region of interest" description="Disordered" evidence="1">
    <location>
        <begin position="395"/>
        <end position="483"/>
    </location>
</feature>
<comment type="caution">
    <text evidence="2">The sequence shown here is derived from an EMBL/GenBank/DDBJ whole genome shotgun (WGS) entry which is preliminary data.</text>
</comment>
<evidence type="ECO:0000313" key="3">
    <source>
        <dbReference type="Proteomes" id="UP001190700"/>
    </source>
</evidence>
<proteinExistence type="predicted"/>
<organism evidence="2 3">
    <name type="scientific">Cymbomonas tetramitiformis</name>
    <dbReference type="NCBI Taxonomy" id="36881"/>
    <lineage>
        <taxon>Eukaryota</taxon>
        <taxon>Viridiplantae</taxon>
        <taxon>Chlorophyta</taxon>
        <taxon>Pyramimonadophyceae</taxon>
        <taxon>Pyramimonadales</taxon>
        <taxon>Pyramimonadaceae</taxon>
        <taxon>Cymbomonas</taxon>
    </lineage>
</organism>
<dbReference type="EMBL" id="LGRX02024993">
    <property type="protein sequence ID" value="KAK3253115.1"/>
    <property type="molecule type" value="Genomic_DNA"/>
</dbReference>
<feature type="compositionally biased region" description="Polar residues" evidence="1">
    <location>
        <begin position="471"/>
        <end position="480"/>
    </location>
</feature>
<dbReference type="AlphaFoldDB" id="A0AAE0CFC3"/>
<keyword evidence="3" id="KW-1185">Reference proteome</keyword>